<organism evidence="1 2">
    <name type="scientific">Halocaridina rubra</name>
    <name type="common">Hawaiian red shrimp</name>
    <dbReference type="NCBI Taxonomy" id="373956"/>
    <lineage>
        <taxon>Eukaryota</taxon>
        <taxon>Metazoa</taxon>
        <taxon>Ecdysozoa</taxon>
        <taxon>Arthropoda</taxon>
        <taxon>Crustacea</taxon>
        <taxon>Multicrustacea</taxon>
        <taxon>Malacostraca</taxon>
        <taxon>Eumalacostraca</taxon>
        <taxon>Eucarida</taxon>
        <taxon>Decapoda</taxon>
        <taxon>Pleocyemata</taxon>
        <taxon>Caridea</taxon>
        <taxon>Atyoidea</taxon>
        <taxon>Atyidae</taxon>
        <taxon>Halocaridina</taxon>
    </lineage>
</organism>
<reference evidence="1 2" key="1">
    <citation type="submission" date="2023-11" db="EMBL/GenBank/DDBJ databases">
        <title>Halocaridina rubra genome assembly.</title>
        <authorList>
            <person name="Smith C."/>
        </authorList>
    </citation>
    <scope>NUCLEOTIDE SEQUENCE [LARGE SCALE GENOMIC DNA]</scope>
    <source>
        <strain evidence="1">EP-1</strain>
        <tissue evidence="1">Whole</tissue>
    </source>
</reference>
<dbReference type="Proteomes" id="UP001381693">
    <property type="component" value="Unassembled WGS sequence"/>
</dbReference>
<keyword evidence="2" id="KW-1185">Reference proteome</keyword>
<accession>A0AAN8XI71</accession>
<sequence>VEDKEARSLVDTECSITILASRLVKSSRGTCAFVTFDGRKVNCKRISEVELLVGERR</sequence>
<gene>
    <name evidence="1" type="ORF">SK128_023974</name>
</gene>
<dbReference type="AlphaFoldDB" id="A0AAN8XI71"/>
<protein>
    <submittedName>
        <fullName evidence="1">Uncharacterized protein</fullName>
    </submittedName>
</protein>
<proteinExistence type="predicted"/>
<comment type="caution">
    <text evidence="1">The sequence shown here is derived from an EMBL/GenBank/DDBJ whole genome shotgun (WGS) entry which is preliminary data.</text>
</comment>
<feature type="non-terminal residue" evidence="1">
    <location>
        <position position="57"/>
    </location>
</feature>
<evidence type="ECO:0000313" key="2">
    <source>
        <dbReference type="Proteomes" id="UP001381693"/>
    </source>
</evidence>
<feature type="non-terminal residue" evidence="1">
    <location>
        <position position="1"/>
    </location>
</feature>
<evidence type="ECO:0000313" key="1">
    <source>
        <dbReference type="EMBL" id="KAK7082128.1"/>
    </source>
</evidence>
<name>A0AAN8XI71_HALRR</name>
<dbReference type="EMBL" id="JAXCGZ010004178">
    <property type="protein sequence ID" value="KAK7082128.1"/>
    <property type="molecule type" value="Genomic_DNA"/>
</dbReference>